<gene>
    <name evidence="2" type="ORF">SE17_11415</name>
</gene>
<dbReference type="Pfam" id="PF02769">
    <property type="entry name" value="AIRS_C"/>
    <property type="match status" value="1"/>
</dbReference>
<comment type="caution">
    <text evidence="2">The sequence shown here is derived from an EMBL/GenBank/DDBJ whole genome shotgun (WGS) entry which is preliminary data.</text>
</comment>
<feature type="non-terminal residue" evidence="2">
    <location>
        <position position="1"/>
    </location>
</feature>
<keyword evidence="3" id="KW-1185">Reference proteome</keyword>
<dbReference type="SUPFAM" id="SSF56042">
    <property type="entry name" value="PurM C-terminal domain-like"/>
    <property type="match status" value="1"/>
</dbReference>
<dbReference type="Gene3D" id="3.90.650.10">
    <property type="entry name" value="PurM-like C-terminal domain"/>
    <property type="match status" value="1"/>
</dbReference>
<accession>A0A0P9DSF2</accession>
<dbReference type="EMBL" id="LJCR01000332">
    <property type="protein sequence ID" value="KPV53131.1"/>
    <property type="molecule type" value="Genomic_DNA"/>
</dbReference>
<dbReference type="InterPro" id="IPR036676">
    <property type="entry name" value="PurM-like_C_sf"/>
</dbReference>
<protein>
    <submittedName>
        <fullName evidence="2">Selenophosphate synthase</fullName>
    </submittedName>
</protein>
<evidence type="ECO:0000313" key="2">
    <source>
        <dbReference type="EMBL" id="KPV53131.1"/>
    </source>
</evidence>
<evidence type="ECO:0000259" key="1">
    <source>
        <dbReference type="Pfam" id="PF02769"/>
    </source>
</evidence>
<evidence type="ECO:0000313" key="3">
    <source>
        <dbReference type="Proteomes" id="UP000050509"/>
    </source>
</evidence>
<dbReference type="InterPro" id="IPR010918">
    <property type="entry name" value="PurM-like_C_dom"/>
</dbReference>
<dbReference type="AlphaFoldDB" id="A0A0P9DSF2"/>
<name>A0A0P9DSF2_9CHLR</name>
<organism evidence="2 3">
    <name type="scientific">Kouleothrix aurantiaca</name>
    <dbReference type="NCBI Taxonomy" id="186479"/>
    <lineage>
        <taxon>Bacteria</taxon>
        <taxon>Bacillati</taxon>
        <taxon>Chloroflexota</taxon>
        <taxon>Chloroflexia</taxon>
        <taxon>Chloroflexales</taxon>
        <taxon>Roseiflexineae</taxon>
        <taxon>Roseiflexaceae</taxon>
        <taxon>Kouleothrix</taxon>
    </lineage>
</organism>
<sequence>YLLGEESVRLAEGIDPAAVQLLFDPQTSGGLLFAVPPERAAELRERFVAAREPIWQIGEVTKGAGIEVNA</sequence>
<dbReference type="Proteomes" id="UP000050509">
    <property type="component" value="Unassembled WGS sequence"/>
</dbReference>
<feature type="domain" description="PurM-like C-terminal" evidence="1">
    <location>
        <begin position="26"/>
        <end position="68"/>
    </location>
</feature>
<proteinExistence type="predicted"/>
<reference evidence="2 3" key="1">
    <citation type="submission" date="2015-09" db="EMBL/GenBank/DDBJ databases">
        <title>Draft genome sequence of Kouleothrix aurantiaca JCM 19913.</title>
        <authorList>
            <person name="Hemp J."/>
        </authorList>
    </citation>
    <scope>NUCLEOTIDE SEQUENCE [LARGE SCALE GENOMIC DNA]</scope>
    <source>
        <strain evidence="2 3">COM-B</strain>
    </source>
</reference>